<feature type="domain" description="Thiolase C-terminal" evidence="11">
    <location>
        <begin position="275"/>
        <end position="401"/>
    </location>
</feature>
<accession>A0A415E823</accession>
<dbReference type="AlphaFoldDB" id="A0A415E823"/>
<dbReference type="OrthoDB" id="9764892at2"/>
<dbReference type="Pfam" id="PF00108">
    <property type="entry name" value="Thiolase_N"/>
    <property type="match status" value="1"/>
</dbReference>
<protein>
    <recommendedName>
        <fullName evidence="6">acetyl-CoA C-acyltransferase</fullName>
        <ecNumber evidence="6">2.3.1.16</ecNumber>
    </recommendedName>
    <alternativeName>
        <fullName evidence="7">Acetoacetyl-CoA thiolase</fullName>
    </alternativeName>
</protein>
<keyword evidence="13" id="KW-1185">Reference proteome</keyword>
<keyword evidence="3" id="KW-0276">Fatty acid metabolism</keyword>
<dbReference type="Gene3D" id="3.40.47.10">
    <property type="match status" value="1"/>
</dbReference>
<feature type="active site" description="Proton acceptor" evidence="8">
    <location>
        <position position="359"/>
    </location>
</feature>
<feature type="domain" description="Thiolase N-terminal" evidence="10">
    <location>
        <begin position="10"/>
        <end position="266"/>
    </location>
</feature>
<dbReference type="Pfam" id="PF02803">
    <property type="entry name" value="Thiolase_C"/>
    <property type="match status" value="1"/>
</dbReference>
<evidence type="ECO:0000259" key="11">
    <source>
        <dbReference type="Pfam" id="PF02803"/>
    </source>
</evidence>
<dbReference type="STRING" id="1776384.GCA_900086585_03178"/>
<evidence type="ECO:0000256" key="5">
    <source>
        <dbReference type="ARBA" id="ARBA00023315"/>
    </source>
</evidence>
<sequence>MWRNKKMREVVIVDGARTAFGRMGGALRVYTPVELAGMTMKGLCEKTEILKKGKVDAVFVGSASGDLNTHNFARYAGLLAGLPYETSATFLEMQCGSSIACINNAALQIKEGYLDVAICGGAEAHSQTYYKYSTAVEPYKGIAPMPAPLKLAPTKEDDISMIEVSDLMARRWGITREACDDFALRSQRRAAEAIEKGYFEEEILPLQVKYSRKGEAVTVDKDEHPRPQTDLAGLAKLRPVNEGGVTTAGNASGRNDGAAFVLMMSAEKAKELGYEPMAKWICGMDAGVDPKYMGIGPAYTNLKVMERAGLKVKDIDVFECNEAFAAQNLSVIKEMEEITGEKIDMEKWNPNGGAIAFGHPNGASGGRICLAAMKELIRSGGRYGIFSSCIGGGLGVSTLIENLRR</sequence>
<evidence type="ECO:0000256" key="8">
    <source>
        <dbReference type="PIRSR" id="PIRSR000429-1"/>
    </source>
</evidence>
<reference evidence="12 13" key="1">
    <citation type="submission" date="2018-08" db="EMBL/GenBank/DDBJ databases">
        <title>A genome reference for cultivated species of the human gut microbiota.</title>
        <authorList>
            <person name="Zou Y."/>
            <person name="Xue W."/>
            <person name="Luo G."/>
        </authorList>
    </citation>
    <scope>NUCLEOTIDE SEQUENCE [LARGE SCALE GENOMIC DNA]</scope>
    <source>
        <strain evidence="12 13">AM07-24</strain>
    </source>
</reference>
<evidence type="ECO:0000259" key="10">
    <source>
        <dbReference type="Pfam" id="PF00108"/>
    </source>
</evidence>
<evidence type="ECO:0000256" key="6">
    <source>
        <dbReference type="ARBA" id="ARBA00024073"/>
    </source>
</evidence>
<dbReference type="InterPro" id="IPR020613">
    <property type="entry name" value="Thiolase_CS"/>
</dbReference>
<dbReference type="InterPro" id="IPR002155">
    <property type="entry name" value="Thiolase"/>
</dbReference>
<evidence type="ECO:0000256" key="4">
    <source>
        <dbReference type="ARBA" id="ARBA00023098"/>
    </source>
</evidence>
<dbReference type="EMBL" id="QRMS01000001">
    <property type="protein sequence ID" value="RHJ89820.1"/>
    <property type="molecule type" value="Genomic_DNA"/>
</dbReference>
<proteinExistence type="inferred from homology"/>
<dbReference type="GO" id="GO:0006635">
    <property type="term" value="P:fatty acid beta-oxidation"/>
    <property type="evidence" value="ECO:0007669"/>
    <property type="project" value="TreeGrafter"/>
</dbReference>
<keyword evidence="4" id="KW-0443">Lipid metabolism</keyword>
<evidence type="ECO:0000256" key="2">
    <source>
        <dbReference type="ARBA" id="ARBA00022679"/>
    </source>
</evidence>
<dbReference type="InterPro" id="IPR020617">
    <property type="entry name" value="Thiolase_C"/>
</dbReference>
<name>A0A415E823_9FIRM</name>
<dbReference type="EC" id="2.3.1.16" evidence="6"/>
<dbReference type="GO" id="GO:0003985">
    <property type="term" value="F:acetyl-CoA C-acetyltransferase activity"/>
    <property type="evidence" value="ECO:0007669"/>
    <property type="project" value="TreeGrafter"/>
</dbReference>
<dbReference type="CDD" id="cd00751">
    <property type="entry name" value="thiolase"/>
    <property type="match status" value="1"/>
</dbReference>
<dbReference type="PANTHER" id="PTHR18919:SF153">
    <property type="entry name" value="TRIFUNCTIONAL ENZYME SUBUNIT BETA, MITOCHONDRIAL"/>
    <property type="match status" value="1"/>
</dbReference>
<dbReference type="InterPro" id="IPR020616">
    <property type="entry name" value="Thiolase_N"/>
</dbReference>
<evidence type="ECO:0000256" key="3">
    <source>
        <dbReference type="ARBA" id="ARBA00022832"/>
    </source>
</evidence>
<evidence type="ECO:0000256" key="1">
    <source>
        <dbReference type="ARBA" id="ARBA00010982"/>
    </source>
</evidence>
<dbReference type="NCBIfam" id="TIGR01930">
    <property type="entry name" value="AcCoA-C-Actrans"/>
    <property type="match status" value="1"/>
</dbReference>
<evidence type="ECO:0000256" key="7">
    <source>
        <dbReference type="ARBA" id="ARBA00030755"/>
    </source>
</evidence>
<keyword evidence="5 9" id="KW-0012">Acyltransferase</keyword>
<gene>
    <name evidence="12" type="ORF">DW099_04450</name>
</gene>
<evidence type="ECO:0000256" key="9">
    <source>
        <dbReference type="RuleBase" id="RU003557"/>
    </source>
</evidence>
<evidence type="ECO:0000313" key="12">
    <source>
        <dbReference type="EMBL" id="RHJ89820.1"/>
    </source>
</evidence>
<feature type="active site" description="Proton acceptor" evidence="8">
    <location>
        <position position="389"/>
    </location>
</feature>
<dbReference type="Proteomes" id="UP000284841">
    <property type="component" value="Unassembled WGS sequence"/>
</dbReference>
<organism evidence="12 13">
    <name type="scientific">Emergencia timonensis</name>
    <dbReference type="NCBI Taxonomy" id="1776384"/>
    <lineage>
        <taxon>Bacteria</taxon>
        <taxon>Bacillati</taxon>
        <taxon>Bacillota</taxon>
        <taxon>Clostridia</taxon>
        <taxon>Peptostreptococcales</taxon>
        <taxon>Anaerovoracaceae</taxon>
        <taxon>Emergencia</taxon>
    </lineage>
</organism>
<dbReference type="PIRSF" id="PIRSF000429">
    <property type="entry name" value="Ac-CoA_Ac_transf"/>
    <property type="match status" value="1"/>
</dbReference>
<keyword evidence="2 9" id="KW-0808">Transferase</keyword>
<dbReference type="PROSITE" id="PS00737">
    <property type="entry name" value="THIOLASE_2"/>
    <property type="match status" value="1"/>
</dbReference>
<comment type="caution">
    <text evidence="12">The sequence shown here is derived from an EMBL/GenBank/DDBJ whole genome shotgun (WGS) entry which is preliminary data.</text>
</comment>
<comment type="similarity">
    <text evidence="1 9">Belongs to the thiolase-like superfamily. Thiolase family.</text>
</comment>
<evidence type="ECO:0000313" key="13">
    <source>
        <dbReference type="Proteomes" id="UP000284841"/>
    </source>
</evidence>
<feature type="active site" description="Acyl-thioester intermediate" evidence="8">
    <location>
        <position position="95"/>
    </location>
</feature>
<dbReference type="PANTHER" id="PTHR18919">
    <property type="entry name" value="ACETYL-COA C-ACYLTRANSFERASE"/>
    <property type="match status" value="1"/>
</dbReference>
<dbReference type="SUPFAM" id="SSF53901">
    <property type="entry name" value="Thiolase-like"/>
    <property type="match status" value="2"/>
</dbReference>
<dbReference type="InterPro" id="IPR016039">
    <property type="entry name" value="Thiolase-like"/>
</dbReference>